<dbReference type="OrthoDB" id="69023at2"/>
<evidence type="ECO:0000256" key="1">
    <source>
        <dbReference type="SAM" id="MobiDB-lite"/>
    </source>
</evidence>
<keyword evidence="3" id="KW-1185">Reference proteome</keyword>
<comment type="caution">
    <text evidence="2">The sequence shown here is derived from an EMBL/GenBank/DDBJ whole genome shotgun (WGS) entry which is preliminary data.</text>
</comment>
<evidence type="ECO:0000313" key="2">
    <source>
        <dbReference type="EMBL" id="EYB69770.1"/>
    </source>
</evidence>
<dbReference type="RefSeq" id="WP_034352213.1">
    <property type="nucleotide sequence ID" value="NZ_JHAC01000002.1"/>
</dbReference>
<feature type="region of interest" description="Disordered" evidence="1">
    <location>
        <begin position="65"/>
        <end position="102"/>
    </location>
</feature>
<protein>
    <submittedName>
        <fullName evidence="2">Uncharacterized protein</fullName>
    </submittedName>
</protein>
<feature type="compositionally biased region" description="Basic and acidic residues" evidence="1">
    <location>
        <begin position="81"/>
        <end position="102"/>
    </location>
</feature>
<dbReference type="PATRIC" id="fig|1476583.3.peg.132"/>
<dbReference type="Proteomes" id="UP000020492">
    <property type="component" value="Unassembled WGS sequence"/>
</dbReference>
<gene>
    <name evidence="2" type="ORF">DEIPH_ctg002orf0101</name>
</gene>
<evidence type="ECO:0000313" key="3">
    <source>
        <dbReference type="Proteomes" id="UP000020492"/>
    </source>
</evidence>
<proteinExistence type="predicted"/>
<name>A0A016QUG8_9DEIO</name>
<organism evidence="2 3">
    <name type="scientific">Deinococcus phoenicis</name>
    <dbReference type="NCBI Taxonomy" id="1476583"/>
    <lineage>
        <taxon>Bacteria</taxon>
        <taxon>Thermotogati</taxon>
        <taxon>Deinococcota</taxon>
        <taxon>Deinococci</taxon>
        <taxon>Deinococcales</taxon>
        <taxon>Deinococcaceae</taxon>
        <taxon>Deinococcus</taxon>
    </lineage>
</organism>
<dbReference type="EMBL" id="JHAC01000002">
    <property type="protein sequence ID" value="EYB69770.1"/>
    <property type="molecule type" value="Genomic_DNA"/>
</dbReference>
<accession>A0A016QUG8</accession>
<sequence>MGKRDQNAAHTAFVTLRDLPGTRVMFWVVEDCPYCGGRHFHPAGNLRNADPGERLGEQPAACDPARTYELLLPPRPKKKAGKQERRKERREGKRRDIDDENW</sequence>
<dbReference type="AlphaFoldDB" id="A0A016QUG8"/>
<reference evidence="2 3" key="1">
    <citation type="submission" date="2014-03" db="EMBL/GenBank/DDBJ databases">
        <title>Draft genome sequence of Deinococcus phoenicis 1P10ME.</title>
        <authorList>
            <person name="Stepanov V.G."/>
            <person name="Vaishampayan P."/>
            <person name="Venkateswaran K."/>
            <person name="Fox G.E."/>
        </authorList>
    </citation>
    <scope>NUCLEOTIDE SEQUENCE [LARGE SCALE GENOMIC DNA]</scope>
    <source>
        <strain evidence="2 3">1P10ME</strain>
    </source>
</reference>